<evidence type="ECO:0000313" key="3">
    <source>
        <dbReference type="Proteomes" id="UP001054945"/>
    </source>
</evidence>
<protein>
    <submittedName>
        <fullName evidence="2">Uncharacterized protein</fullName>
    </submittedName>
</protein>
<keyword evidence="1" id="KW-0472">Membrane</keyword>
<organism evidence="2 3">
    <name type="scientific">Caerostris extrusa</name>
    <name type="common">Bark spider</name>
    <name type="synonym">Caerostris bankana</name>
    <dbReference type="NCBI Taxonomy" id="172846"/>
    <lineage>
        <taxon>Eukaryota</taxon>
        <taxon>Metazoa</taxon>
        <taxon>Ecdysozoa</taxon>
        <taxon>Arthropoda</taxon>
        <taxon>Chelicerata</taxon>
        <taxon>Arachnida</taxon>
        <taxon>Araneae</taxon>
        <taxon>Araneomorphae</taxon>
        <taxon>Entelegynae</taxon>
        <taxon>Araneoidea</taxon>
        <taxon>Araneidae</taxon>
        <taxon>Caerostris</taxon>
    </lineage>
</organism>
<feature type="transmembrane region" description="Helical" evidence="1">
    <location>
        <begin position="47"/>
        <end position="65"/>
    </location>
</feature>
<accession>A0AAV4X5Z4</accession>
<reference evidence="2 3" key="1">
    <citation type="submission" date="2021-06" db="EMBL/GenBank/DDBJ databases">
        <title>Caerostris extrusa draft genome.</title>
        <authorList>
            <person name="Kono N."/>
            <person name="Arakawa K."/>
        </authorList>
    </citation>
    <scope>NUCLEOTIDE SEQUENCE [LARGE SCALE GENOMIC DNA]</scope>
</reference>
<dbReference type="AlphaFoldDB" id="A0AAV4X5Z4"/>
<comment type="caution">
    <text evidence="2">The sequence shown here is derived from an EMBL/GenBank/DDBJ whole genome shotgun (WGS) entry which is preliminary data.</text>
</comment>
<dbReference type="EMBL" id="BPLR01017340">
    <property type="protein sequence ID" value="GIY90696.1"/>
    <property type="molecule type" value="Genomic_DNA"/>
</dbReference>
<keyword evidence="3" id="KW-1185">Reference proteome</keyword>
<keyword evidence="1" id="KW-0812">Transmembrane</keyword>
<name>A0AAV4X5Z4_CAEEX</name>
<dbReference type="Proteomes" id="UP001054945">
    <property type="component" value="Unassembled WGS sequence"/>
</dbReference>
<gene>
    <name evidence="2" type="ORF">CEXT_503771</name>
</gene>
<sequence>MPLALSKVGIPSSLNLSSFSPKLNASSRGIQTASGSQMMKLLPQAPIHAYAVISTIFIVSLYVYGPQEWKHTHCSPPRAQLQIRHHHHFTALSSISSSSSSFLKS</sequence>
<evidence type="ECO:0000313" key="2">
    <source>
        <dbReference type="EMBL" id="GIY90696.1"/>
    </source>
</evidence>
<keyword evidence="1" id="KW-1133">Transmembrane helix</keyword>
<proteinExistence type="predicted"/>
<evidence type="ECO:0000256" key="1">
    <source>
        <dbReference type="SAM" id="Phobius"/>
    </source>
</evidence>